<dbReference type="AlphaFoldDB" id="A0A4Z0LYE1"/>
<comment type="caution">
    <text evidence="2">The sequence shown here is derived from an EMBL/GenBank/DDBJ whole genome shotgun (WGS) entry which is preliminary data.</text>
</comment>
<feature type="transmembrane region" description="Helical" evidence="1">
    <location>
        <begin position="160"/>
        <end position="177"/>
    </location>
</feature>
<organism evidence="2 3">
    <name type="scientific">Mangrovimicrobium sediminis</name>
    <dbReference type="NCBI Taxonomy" id="2562682"/>
    <lineage>
        <taxon>Bacteria</taxon>
        <taxon>Pseudomonadati</taxon>
        <taxon>Pseudomonadota</taxon>
        <taxon>Gammaproteobacteria</taxon>
        <taxon>Cellvibrionales</taxon>
        <taxon>Halieaceae</taxon>
        <taxon>Mangrovimicrobium</taxon>
    </lineage>
</organism>
<proteinExistence type="predicted"/>
<sequence length="201" mass="22806">MAIVTCRIMQGCPYQLFALQGLSWKRIREFGGCIQKRFQPPDDAYWMMQGMVRIEYPEHCTELRDEFQKRGLPTSGFDDEKRQNRLRAGQMRIEKMTAEKWIAVTFGFVFITVLLALTVWLKDPTPMQEITFRIVLALSAGAIGAVIPGVLNLQGELGGFTIRAAGALAIFFIVYFWNLATSREQGQIGQLLVEAEAHRIT</sequence>
<evidence type="ECO:0000313" key="2">
    <source>
        <dbReference type="EMBL" id="TGD72196.1"/>
    </source>
</evidence>
<dbReference type="RefSeq" id="WP_135445685.1">
    <property type="nucleotide sequence ID" value="NZ_SRLE01000011.1"/>
</dbReference>
<keyword evidence="3" id="KW-1185">Reference proteome</keyword>
<dbReference type="EMBL" id="SRLE01000011">
    <property type="protein sequence ID" value="TGD72196.1"/>
    <property type="molecule type" value="Genomic_DNA"/>
</dbReference>
<accession>A0A4Z0LYE1</accession>
<dbReference type="Proteomes" id="UP000298050">
    <property type="component" value="Unassembled WGS sequence"/>
</dbReference>
<evidence type="ECO:0000313" key="3">
    <source>
        <dbReference type="Proteomes" id="UP000298050"/>
    </source>
</evidence>
<evidence type="ECO:0000256" key="1">
    <source>
        <dbReference type="SAM" id="Phobius"/>
    </source>
</evidence>
<feature type="transmembrane region" description="Helical" evidence="1">
    <location>
        <begin position="101"/>
        <end position="120"/>
    </location>
</feature>
<name>A0A4Z0LYE1_9GAMM</name>
<gene>
    <name evidence="2" type="ORF">E4634_16140</name>
</gene>
<reference evidence="2 3" key="1">
    <citation type="submission" date="2019-04" db="EMBL/GenBank/DDBJ databases">
        <title>Taxonomy of novel Haliea sp. from mangrove soil of West Coast of India.</title>
        <authorList>
            <person name="Verma A."/>
            <person name="Kumar P."/>
            <person name="Krishnamurthi S."/>
        </authorList>
    </citation>
    <scope>NUCLEOTIDE SEQUENCE [LARGE SCALE GENOMIC DNA]</scope>
    <source>
        <strain evidence="2 3">SAOS-164</strain>
    </source>
</reference>
<keyword evidence="1" id="KW-0472">Membrane</keyword>
<feature type="transmembrane region" description="Helical" evidence="1">
    <location>
        <begin position="132"/>
        <end position="153"/>
    </location>
</feature>
<protein>
    <submittedName>
        <fullName evidence="2">Uncharacterized protein</fullName>
    </submittedName>
</protein>
<keyword evidence="1" id="KW-0812">Transmembrane</keyword>
<keyword evidence="1" id="KW-1133">Transmembrane helix</keyword>
<dbReference type="OrthoDB" id="9180768at2"/>